<protein>
    <submittedName>
        <fullName evidence="1">Uncharacterized protein</fullName>
    </submittedName>
</protein>
<keyword evidence="3" id="KW-1185">Reference proteome</keyword>
<proteinExistence type="predicted"/>
<gene>
    <name evidence="1" type="ORF">PCAL00307_LOCUS19099</name>
    <name evidence="2" type="ORF">PECAL_2P24640</name>
</gene>
<dbReference type="OrthoDB" id="193361at2759"/>
<dbReference type="AlphaFoldDB" id="A0A7S4A4R3"/>
<evidence type="ECO:0000313" key="1">
    <source>
        <dbReference type="EMBL" id="CAE0703652.1"/>
    </source>
</evidence>
<accession>A0A7S4A4R3</accession>
<evidence type="ECO:0000313" key="3">
    <source>
        <dbReference type="Proteomes" id="UP000789595"/>
    </source>
</evidence>
<sequence length="246" mass="26278">MASILDAKVQSYIALYSGIISTLSPSLTTLQLLKTFDRSISAKELATISIRIFPHQCFLKWAQMNAATPVKEHANPWLAFGVVGVLQGGVYGQCTTYVSKLLGLAKKPPKLQDLLRGSAFAGSRDTISQGVPFAYSATVQSMVVDPLYASVAGPVSGDDASQPVRRMAAVMSCSIGATVASQFPHNCQIRMQADPSLGYAGVVRVLTSEFGIRAFYMGASARVALLLVVNSLNELVLKKAWAKDDS</sequence>
<evidence type="ECO:0000313" key="2">
    <source>
        <dbReference type="EMBL" id="CAH0369344.1"/>
    </source>
</evidence>
<name>A0A7S4A4R3_9STRA</name>
<dbReference type="Proteomes" id="UP000789595">
    <property type="component" value="Unassembled WGS sequence"/>
</dbReference>
<dbReference type="EMBL" id="CAKKNE010000002">
    <property type="protein sequence ID" value="CAH0369344.1"/>
    <property type="molecule type" value="Genomic_DNA"/>
</dbReference>
<organism evidence="1">
    <name type="scientific">Pelagomonas calceolata</name>
    <dbReference type="NCBI Taxonomy" id="35677"/>
    <lineage>
        <taxon>Eukaryota</taxon>
        <taxon>Sar</taxon>
        <taxon>Stramenopiles</taxon>
        <taxon>Ochrophyta</taxon>
        <taxon>Pelagophyceae</taxon>
        <taxon>Pelagomonadales</taxon>
        <taxon>Pelagomonadaceae</taxon>
        <taxon>Pelagomonas</taxon>
    </lineage>
</organism>
<reference evidence="2" key="2">
    <citation type="submission" date="2021-11" db="EMBL/GenBank/DDBJ databases">
        <authorList>
            <consortium name="Genoscope - CEA"/>
            <person name="William W."/>
        </authorList>
    </citation>
    <scope>NUCLEOTIDE SEQUENCE</scope>
</reference>
<reference evidence="1" key="1">
    <citation type="submission" date="2021-01" db="EMBL/GenBank/DDBJ databases">
        <authorList>
            <person name="Corre E."/>
            <person name="Pelletier E."/>
            <person name="Niang G."/>
            <person name="Scheremetjew M."/>
            <person name="Finn R."/>
            <person name="Kale V."/>
            <person name="Holt S."/>
            <person name="Cochrane G."/>
            <person name="Meng A."/>
            <person name="Brown T."/>
            <person name="Cohen L."/>
        </authorList>
    </citation>
    <scope>NUCLEOTIDE SEQUENCE</scope>
    <source>
        <strain evidence="1">CCMP1756</strain>
    </source>
</reference>
<dbReference type="EMBL" id="HBIW01022129">
    <property type="protein sequence ID" value="CAE0703652.1"/>
    <property type="molecule type" value="Transcribed_RNA"/>
</dbReference>